<dbReference type="RefSeq" id="WP_129206115.1">
    <property type="nucleotide sequence ID" value="NZ_CP035496.1"/>
</dbReference>
<keyword evidence="2" id="KW-1185">Reference proteome</keyword>
<dbReference type="KEGG" id="xyl:ET495_17305"/>
<name>A0A4P6ETL8_9MICO</name>
<dbReference type="GeneID" id="39493963"/>
<evidence type="ECO:0000313" key="1">
    <source>
        <dbReference type="EMBL" id="QAY64979.1"/>
    </source>
</evidence>
<proteinExistence type="predicted"/>
<organism evidence="1 2">
    <name type="scientific">Xylanimonas allomyrinae</name>
    <dbReference type="NCBI Taxonomy" id="2509459"/>
    <lineage>
        <taxon>Bacteria</taxon>
        <taxon>Bacillati</taxon>
        <taxon>Actinomycetota</taxon>
        <taxon>Actinomycetes</taxon>
        <taxon>Micrococcales</taxon>
        <taxon>Promicromonosporaceae</taxon>
        <taxon>Xylanimonas</taxon>
    </lineage>
</organism>
<evidence type="ECO:0000313" key="2">
    <source>
        <dbReference type="Proteomes" id="UP000291758"/>
    </source>
</evidence>
<protein>
    <submittedName>
        <fullName evidence="1">Uncharacterized protein</fullName>
    </submittedName>
</protein>
<dbReference type="AlphaFoldDB" id="A0A4P6ETL8"/>
<accession>A0A4P6ETL8</accession>
<reference evidence="1 2" key="1">
    <citation type="submission" date="2019-01" db="EMBL/GenBank/DDBJ databases">
        <title>Genome sequencing of strain 2JSPR-7.</title>
        <authorList>
            <person name="Heo J."/>
            <person name="Kim S.-J."/>
            <person name="Kim J.-S."/>
            <person name="Hong S.-B."/>
            <person name="Kwon S.-W."/>
        </authorList>
    </citation>
    <scope>NUCLEOTIDE SEQUENCE [LARGE SCALE GENOMIC DNA]</scope>
    <source>
        <strain evidence="1 2">2JSPR-7</strain>
        <plasmid evidence="1 2">unnamed1</plasmid>
    </source>
</reference>
<gene>
    <name evidence="1" type="ORF">ET495_17305</name>
</gene>
<geneLocation type="plasmid" evidence="1">
    <name>unnamed1</name>
</geneLocation>
<dbReference type="Proteomes" id="UP000291758">
    <property type="component" value="Plasmid unnamed1"/>
</dbReference>
<sequence>MLIERCEVALRRGSADVEFVREFGKTPPRTQSRLLPRSFVERVDDGGGEFDVGLSGGPSEFVGVHDVASGERGVEGDEVDGLAELAEGIDDLLPVDVARDASVFGEDHDGVAGELAVLLLVVEPFEGALSALRSGYGPSRSDDHLIGAVEDAAHGGVGDSRSAVGDRQGVETIDDVADGKVVPGSDRLRDVWGLLAGDEMEALCDLGVAVQFGQVVDGIDTDSP</sequence>
<keyword evidence="1" id="KW-0614">Plasmid</keyword>
<dbReference type="EMBL" id="CP035496">
    <property type="protein sequence ID" value="QAY64979.1"/>
    <property type="molecule type" value="Genomic_DNA"/>
</dbReference>